<reference evidence="2 3" key="1">
    <citation type="submission" date="2024-10" db="EMBL/GenBank/DDBJ databases">
        <title>The Natural Products Discovery Center: Release of the First 8490 Sequenced Strains for Exploring Actinobacteria Biosynthetic Diversity.</title>
        <authorList>
            <person name="Kalkreuter E."/>
            <person name="Kautsar S.A."/>
            <person name="Yang D."/>
            <person name="Bader C.D."/>
            <person name="Teijaro C.N."/>
            <person name="Fluegel L."/>
            <person name="Davis C.M."/>
            <person name="Simpson J.R."/>
            <person name="Lauterbach L."/>
            <person name="Steele A.D."/>
            <person name="Gui C."/>
            <person name="Meng S."/>
            <person name="Li G."/>
            <person name="Viehrig K."/>
            <person name="Ye F."/>
            <person name="Su P."/>
            <person name="Kiefer A.F."/>
            <person name="Nichols A."/>
            <person name="Cepeda A.J."/>
            <person name="Yan W."/>
            <person name="Fan B."/>
            <person name="Jiang Y."/>
            <person name="Adhikari A."/>
            <person name="Zheng C.-J."/>
            <person name="Schuster L."/>
            <person name="Cowan T.M."/>
            <person name="Smanski M.J."/>
            <person name="Chevrette M.G."/>
            <person name="De Carvalho L.P.S."/>
            <person name="Shen B."/>
        </authorList>
    </citation>
    <scope>NUCLEOTIDE SEQUENCE [LARGE SCALE GENOMIC DNA]</scope>
    <source>
        <strain evidence="2 3">NPDC013366</strain>
    </source>
</reference>
<gene>
    <name evidence="2" type="ORF">ACF1HC_19960</name>
</gene>
<evidence type="ECO:0000313" key="2">
    <source>
        <dbReference type="EMBL" id="MFF9883855.1"/>
    </source>
</evidence>
<keyword evidence="3" id="KW-1185">Reference proteome</keyword>
<dbReference type="Proteomes" id="UP001603418">
    <property type="component" value="Unassembled WGS sequence"/>
</dbReference>
<protein>
    <submittedName>
        <fullName evidence="2">Uncharacterized protein</fullName>
    </submittedName>
</protein>
<dbReference type="RefSeq" id="WP_157855525.1">
    <property type="nucleotide sequence ID" value="NZ_JBFADK010000024.1"/>
</dbReference>
<feature type="compositionally biased region" description="Basic and acidic residues" evidence="1">
    <location>
        <begin position="44"/>
        <end position="53"/>
    </location>
</feature>
<accession>A0ABW6YYA4</accession>
<feature type="region of interest" description="Disordered" evidence="1">
    <location>
        <begin position="1"/>
        <end position="87"/>
    </location>
</feature>
<evidence type="ECO:0000313" key="3">
    <source>
        <dbReference type="Proteomes" id="UP001603418"/>
    </source>
</evidence>
<organism evidence="2 3">
    <name type="scientific">Streptomyces eurythermus</name>
    <dbReference type="NCBI Taxonomy" id="42237"/>
    <lineage>
        <taxon>Bacteria</taxon>
        <taxon>Bacillati</taxon>
        <taxon>Actinomycetota</taxon>
        <taxon>Actinomycetes</taxon>
        <taxon>Kitasatosporales</taxon>
        <taxon>Streptomycetaceae</taxon>
        <taxon>Streptomyces</taxon>
    </lineage>
</organism>
<proteinExistence type="predicted"/>
<dbReference type="EMBL" id="JBICBM010000009">
    <property type="protein sequence ID" value="MFF9883855.1"/>
    <property type="molecule type" value="Genomic_DNA"/>
</dbReference>
<sequence length="153" mass="15808">MSMKTGPGTLLSASSPPTEPSCEAPNSSVVHDSRSPTPIKPSHSHGEPARARPEQSVGTDPAADADVFTTETTEEVEAEGLLGVGGQPVEELLGEAAPGRPRVDVGEGVEPGFLPQVLPAHPLVDLLLGVLETRGLAPQQVRFSGGGERVVHQ</sequence>
<evidence type="ECO:0000256" key="1">
    <source>
        <dbReference type="SAM" id="MobiDB-lite"/>
    </source>
</evidence>
<comment type="caution">
    <text evidence="2">The sequence shown here is derived from an EMBL/GenBank/DDBJ whole genome shotgun (WGS) entry which is preliminary data.</text>
</comment>
<name>A0ABW6YYA4_9ACTN</name>
<feature type="compositionally biased region" description="Low complexity" evidence="1">
    <location>
        <begin position="62"/>
        <end position="71"/>
    </location>
</feature>